<proteinExistence type="inferred from homology"/>
<evidence type="ECO:0000256" key="3">
    <source>
        <dbReference type="ARBA" id="ARBA00022741"/>
    </source>
</evidence>
<protein>
    <submittedName>
        <fullName evidence="6">ABC transporter ATP-binding protein</fullName>
    </submittedName>
</protein>
<gene>
    <name evidence="6" type="ORF">H5P28_19040</name>
</gene>
<dbReference type="RefSeq" id="WP_185677278.1">
    <property type="nucleotide sequence ID" value="NZ_JACHVB010000064.1"/>
</dbReference>
<keyword evidence="3" id="KW-0547">Nucleotide-binding</keyword>
<dbReference type="PANTHER" id="PTHR43335">
    <property type="entry name" value="ABC TRANSPORTER, ATP-BINDING PROTEIN"/>
    <property type="match status" value="1"/>
</dbReference>
<comment type="similarity">
    <text evidence="1">Belongs to the ABC transporter superfamily.</text>
</comment>
<dbReference type="Gene3D" id="3.40.50.300">
    <property type="entry name" value="P-loop containing nucleotide triphosphate hydrolases"/>
    <property type="match status" value="1"/>
</dbReference>
<dbReference type="AlphaFoldDB" id="A0A842HJ15"/>
<dbReference type="PROSITE" id="PS50893">
    <property type="entry name" value="ABC_TRANSPORTER_2"/>
    <property type="match status" value="1"/>
</dbReference>
<feature type="domain" description="ABC transporter" evidence="5">
    <location>
        <begin position="6"/>
        <end position="240"/>
    </location>
</feature>
<dbReference type="GO" id="GO:0016887">
    <property type="term" value="F:ATP hydrolysis activity"/>
    <property type="evidence" value="ECO:0007669"/>
    <property type="project" value="InterPro"/>
</dbReference>
<evidence type="ECO:0000259" key="5">
    <source>
        <dbReference type="PROSITE" id="PS50893"/>
    </source>
</evidence>
<dbReference type="Pfam" id="PF00005">
    <property type="entry name" value="ABC_tran"/>
    <property type="match status" value="1"/>
</dbReference>
<dbReference type="InterPro" id="IPR017871">
    <property type="entry name" value="ABC_transporter-like_CS"/>
</dbReference>
<dbReference type="SMART" id="SM00382">
    <property type="entry name" value="AAA"/>
    <property type="match status" value="1"/>
</dbReference>
<name>A0A842HJ15_9BACT</name>
<comment type="caution">
    <text evidence="6">The sequence shown here is derived from an EMBL/GenBank/DDBJ whole genome shotgun (WGS) entry which is preliminary data.</text>
</comment>
<evidence type="ECO:0000313" key="7">
    <source>
        <dbReference type="Proteomes" id="UP000546464"/>
    </source>
</evidence>
<dbReference type="Proteomes" id="UP000546464">
    <property type="component" value="Unassembled WGS sequence"/>
</dbReference>
<dbReference type="InterPro" id="IPR003593">
    <property type="entry name" value="AAA+_ATPase"/>
</dbReference>
<dbReference type="InterPro" id="IPR003439">
    <property type="entry name" value="ABC_transporter-like_ATP-bd"/>
</dbReference>
<dbReference type="InterPro" id="IPR027417">
    <property type="entry name" value="P-loop_NTPase"/>
</dbReference>
<keyword evidence="2" id="KW-0813">Transport</keyword>
<dbReference type="EMBL" id="JACHVB010000064">
    <property type="protein sequence ID" value="MBC2596369.1"/>
    <property type="molecule type" value="Genomic_DNA"/>
</dbReference>
<organism evidence="6 7">
    <name type="scientific">Ruficoccus amylovorans</name>
    <dbReference type="NCBI Taxonomy" id="1804625"/>
    <lineage>
        <taxon>Bacteria</taxon>
        <taxon>Pseudomonadati</taxon>
        <taxon>Verrucomicrobiota</taxon>
        <taxon>Opitutia</taxon>
        <taxon>Puniceicoccales</taxon>
        <taxon>Cerasicoccaceae</taxon>
        <taxon>Ruficoccus</taxon>
    </lineage>
</organism>
<evidence type="ECO:0000256" key="4">
    <source>
        <dbReference type="ARBA" id="ARBA00022840"/>
    </source>
</evidence>
<keyword evidence="7" id="KW-1185">Reference proteome</keyword>
<dbReference type="PANTHER" id="PTHR43335:SF4">
    <property type="entry name" value="ABC TRANSPORTER, ATP-BINDING PROTEIN"/>
    <property type="match status" value="1"/>
</dbReference>
<reference evidence="6 7" key="1">
    <citation type="submission" date="2020-07" db="EMBL/GenBank/DDBJ databases">
        <authorList>
            <person name="Feng X."/>
        </authorList>
    </citation>
    <scope>NUCLEOTIDE SEQUENCE [LARGE SCALE GENOMIC DNA]</scope>
    <source>
        <strain evidence="6 7">JCM31066</strain>
    </source>
</reference>
<accession>A0A842HJ15</accession>
<dbReference type="GO" id="GO:0005524">
    <property type="term" value="F:ATP binding"/>
    <property type="evidence" value="ECO:0007669"/>
    <property type="project" value="UniProtKB-KW"/>
</dbReference>
<dbReference type="SUPFAM" id="SSF52540">
    <property type="entry name" value="P-loop containing nucleoside triphosphate hydrolases"/>
    <property type="match status" value="1"/>
</dbReference>
<dbReference type="PROSITE" id="PS00211">
    <property type="entry name" value="ABC_TRANSPORTER_1"/>
    <property type="match status" value="1"/>
</dbReference>
<evidence type="ECO:0000256" key="2">
    <source>
        <dbReference type="ARBA" id="ARBA00022448"/>
    </source>
</evidence>
<evidence type="ECO:0000313" key="6">
    <source>
        <dbReference type="EMBL" id="MBC2596369.1"/>
    </source>
</evidence>
<evidence type="ECO:0000256" key="1">
    <source>
        <dbReference type="ARBA" id="ARBA00005417"/>
    </source>
</evidence>
<sequence>MEAPAIRIHDLVKDFRIGLRGWKLRAVDDVSLDIHDNEVFGLLGPNGCGKSTTMKVVLGLLEPTSGGCEIYGVPSHQVKSRLNVGFLPEAPYFYRYLTGRELLKFYAKVCSVEPGKIKQRIKDVLDMVGLTEAADRRVGTYSKGMLQRIGIAQAIVHDPKLIILDEPTAGVDPIGSAAIADLIRELKKQGKTIMLCSHLLAQVEGVCDRVAIMDRGKVVLEGEVDDLLSKHDQQSLLVNNFPEAARAEVEAVLARHGSKLVGVDTPRISLDDLFLKHTGKGGKS</sequence>
<keyword evidence="4 6" id="KW-0067">ATP-binding</keyword>